<name>A0A7W6G666_9SPHN</name>
<keyword evidence="2" id="KW-1185">Reference proteome</keyword>
<accession>A0A7W6G666</accession>
<reference evidence="1 2" key="1">
    <citation type="submission" date="2020-08" db="EMBL/GenBank/DDBJ databases">
        <title>Genomic Encyclopedia of Type Strains, Phase IV (KMG-IV): sequencing the most valuable type-strain genomes for metagenomic binning, comparative biology and taxonomic classification.</title>
        <authorList>
            <person name="Goeker M."/>
        </authorList>
    </citation>
    <scope>NUCLEOTIDE SEQUENCE [LARGE SCALE GENOMIC DNA]</scope>
    <source>
        <strain evidence="1 2">DSM 27057</strain>
    </source>
</reference>
<protein>
    <submittedName>
        <fullName evidence="1">Uncharacterized protein</fullName>
    </submittedName>
</protein>
<evidence type="ECO:0000313" key="1">
    <source>
        <dbReference type="EMBL" id="MBB3954790.1"/>
    </source>
</evidence>
<dbReference type="RefSeq" id="WP_183624527.1">
    <property type="nucleotide sequence ID" value="NZ_JACIDX010000005.1"/>
</dbReference>
<organism evidence="1 2">
    <name type="scientific">Novosphingobium sediminicola</name>
    <dbReference type="NCBI Taxonomy" id="563162"/>
    <lineage>
        <taxon>Bacteria</taxon>
        <taxon>Pseudomonadati</taxon>
        <taxon>Pseudomonadota</taxon>
        <taxon>Alphaproteobacteria</taxon>
        <taxon>Sphingomonadales</taxon>
        <taxon>Sphingomonadaceae</taxon>
        <taxon>Novosphingobium</taxon>
    </lineage>
</organism>
<dbReference type="EMBL" id="JACIDX010000005">
    <property type="protein sequence ID" value="MBB3954790.1"/>
    <property type="molecule type" value="Genomic_DNA"/>
</dbReference>
<dbReference type="Proteomes" id="UP000548867">
    <property type="component" value="Unassembled WGS sequence"/>
</dbReference>
<comment type="caution">
    <text evidence="1">The sequence shown here is derived from an EMBL/GenBank/DDBJ whole genome shotgun (WGS) entry which is preliminary data.</text>
</comment>
<proteinExistence type="predicted"/>
<evidence type="ECO:0000313" key="2">
    <source>
        <dbReference type="Proteomes" id="UP000548867"/>
    </source>
</evidence>
<gene>
    <name evidence="1" type="ORF">GGR38_001729</name>
</gene>
<dbReference type="AlphaFoldDB" id="A0A7W6G666"/>
<sequence>MRLFFYLPVITPWWFEAIVTPMLLRLNADPWVKEIHVMVAPLWRNTGVEGAQLEPLLAQEKLRWHVIDEGDPAQFRMHGAAVPGLIETVAGIRPDLTLARSSDFATPAMFPGTVRHIMEGAAAPFATDPAWVVLEEAPFSYGFMPDEAVLPAELAARVDALWAVAAGWFGPFSVPLSRPTLAVPLPYEHEENLFLRHAAHEDGVALLQSLLARLPDEWRIEVTDHPLNRLHVDRSALDAFIAAAPDRLTMAEHGTEAMVAGASAVFTDLSKSWTLAAFAGKPMLHVGHRAMAPWLRASGDPGELAGPDRDAARRWFGWHLAARLLRPEVVDLNLLMRHAKGQPTFDDMDANLDALDVVAS</sequence>